<gene>
    <name evidence="1" type="ORF">CRHIZ90672A_00018762</name>
</gene>
<evidence type="ECO:0000313" key="1">
    <source>
        <dbReference type="EMBL" id="CAH0020037.1"/>
    </source>
</evidence>
<comment type="caution">
    <text evidence="1">The sequence shown here is derived from an EMBL/GenBank/DDBJ whole genome shotgun (WGS) entry which is preliminary data.</text>
</comment>
<dbReference type="InterPro" id="IPR038071">
    <property type="entry name" value="UROD/MetE-like_sf"/>
</dbReference>
<dbReference type="AlphaFoldDB" id="A0A9N9VAP8"/>
<dbReference type="SUPFAM" id="SSF51726">
    <property type="entry name" value="UROD/MetE-like"/>
    <property type="match status" value="1"/>
</dbReference>
<reference evidence="1" key="1">
    <citation type="submission" date="2021-10" db="EMBL/GenBank/DDBJ databases">
        <authorList>
            <person name="Piombo E."/>
        </authorList>
    </citation>
    <scope>NUCLEOTIDE SEQUENCE</scope>
</reference>
<dbReference type="Gene3D" id="3.20.20.210">
    <property type="match status" value="1"/>
</dbReference>
<evidence type="ECO:0000313" key="2">
    <source>
        <dbReference type="Proteomes" id="UP000696573"/>
    </source>
</evidence>
<protein>
    <submittedName>
        <fullName evidence="1">Uncharacterized protein</fullName>
    </submittedName>
</protein>
<proteinExistence type="predicted"/>
<dbReference type="EMBL" id="CABFNQ020000606">
    <property type="protein sequence ID" value="CAH0020037.1"/>
    <property type="molecule type" value="Genomic_DNA"/>
</dbReference>
<accession>A0A9N9VAP8</accession>
<dbReference type="Proteomes" id="UP000696573">
    <property type="component" value="Unassembled WGS sequence"/>
</dbReference>
<name>A0A9N9VAP8_9HYPO</name>
<organism evidence="1 2">
    <name type="scientific">Clonostachys rhizophaga</name>
    <dbReference type="NCBI Taxonomy" id="160324"/>
    <lineage>
        <taxon>Eukaryota</taxon>
        <taxon>Fungi</taxon>
        <taxon>Dikarya</taxon>
        <taxon>Ascomycota</taxon>
        <taxon>Pezizomycotina</taxon>
        <taxon>Sordariomycetes</taxon>
        <taxon>Hypocreomycetidae</taxon>
        <taxon>Hypocreales</taxon>
        <taxon>Bionectriaceae</taxon>
        <taxon>Clonostachys</taxon>
    </lineage>
</organism>
<keyword evidence="2" id="KW-1185">Reference proteome</keyword>
<sequence>MPTVRGCHLVGSVPLKDTQSVFESLHSLQKHLKRYPDGETADRKMFVSFQAPLFPEFIQTKLDFSNPLPPQSRAFTDQEIEKGKYLLGLRGKEGTKTGYDDAAIKSYEIFKDWKEKGKFPHGARFQVSMATLGNVVGSFISPQFQEEAEKIYEPALFEALHNIQEKIPHKELAIQLDMGVDMLYWVDGWAKPWWSDKDHLVGYIVKMANEVHPDVELGFHFCYGDIAHQHTVEPESLKGVSDFALRIFNKLKRPATYVHCPVPLSAEHNLEAYFKPLQSLLPVLCENGTELFLGLIHADNHNATRKMIESARQTMLGFDLTEFGISTECGWGRTPEWQLASIKEISLSESKPIF</sequence>
<dbReference type="OrthoDB" id="5422863at2759"/>